<dbReference type="GO" id="GO:0000041">
    <property type="term" value="P:transition metal ion transport"/>
    <property type="evidence" value="ECO:0007669"/>
    <property type="project" value="InterPro"/>
</dbReference>
<accession>A0A1V4SXQ5</accession>
<reference evidence="9 10" key="1">
    <citation type="submission" date="2016-02" db="EMBL/GenBank/DDBJ databases">
        <title>Genome sequence of Clostridium thermobutyricum DSM 4928.</title>
        <authorList>
            <person name="Poehlein A."/>
            <person name="Daniel R."/>
        </authorList>
    </citation>
    <scope>NUCLEOTIDE SEQUENCE [LARGE SCALE GENOMIC DNA]</scope>
    <source>
        <strain evidence="9 10">DSM 4928</strain>
    </source>
</reference>
<evidence type="ECO:0000256" key="1">
    <source>
        <dbReference type="ARBA" id="ARBA00004651"/>
    </source>
</evidence>
<feature type="transmembrane region" description="Helical" evidence="7">
    <location>
        <begin position="72"/>
        <end position="97"/>
    </location>
</feature>
<dbReference type="GO" id="GO:0005886">
    <property type="term" value="C:plasma membrane"/>
    <property type="evidence" value="ECO:0007669"/>
    <property type="project" value="UniProtKB-SubCell"/>
</dbReference>
<evidence type="ECO:0000256" key="4">
    <source>
        <dbReference type="ARBA" id="ARBA00022692"/>
    </source>
</evidence>
<evidence type="ECO:0000256" key="7">
    <source>
        <dbReference type="SAM" id="Phobius"/>
    </source>
</evidence>
<sequence>MHIPDNYLSPSTCAVMGATMLPVWKYSITKVKQKISKKKLPTLGICAAFSFLIMMFNMPVPGGTTAHAVGSVLIALILGPYSATIAVTIALLIQALLFGDGGILAFGANTFNMAFVMPFVGYYLYKFLKNRFKFKNGEYVAAFIGAYLGLVAAASCAGIELGIQPLLFKGPLGHPLYCPYPINISLPAMASVHLIVGLVEGIVTVGVFAYIKKVAPDAIVTEDNTENISYEYETKNKKSKWYIIVPLIIMIILTPLGLIASGSAWGEWDPSELKDLVGFIPKGMAHGINYSPIGKDYGFSGLGAVSGYLLSAVIGVLILVIIFRVISSLKKE</sequence>
<dbReference type="Pfam" id="PF01891">
    <property type="entry name" value="CbiM"/>
    <property type="match status" value="1"/>
</dbReference>
<keyword evidence="4 7" id="KW-0812">Transmembrane</keyword>
<feature type="transmembrane region" description="Helical" evidence="7">
    <location>
        <begin position="103"/>
        <end position="125"/>
    </location>
</feature>
<dbReference type="EMBL" id="LTAY01000023">
    <property type="protein sequence ID" value="OPX49506.1"/>
    <property type="molecule type" value="Genomic_DNA"/>
</dbReference>
<feature type="transmembrane region" description="Helical" evidence="7">
    <location>
        <begin position="7"/>
        <end position="28"/>
    </location>
</feature>
<keyword evidence="6 7" id="KW-0472">Membrane</keyword>
<dbReference type="InterPro" id="IPR025937">
    <property type="entry name" value="PDGLE_dom"/>
</dbReference>
<feature type="transmembrane region" description="Helical" evidence="7">
    <location>
        <begin position="305"/>
        <end position="326"/>
    </location>
</feature>
<feature type="transmembrane region" description="Helical" evidence="7">
    <location>
        <begin position="40"/>
        <end position="60"/>
    </location>
</feature>
<dbReference type="Gene3D" id="1.10.1760.20">
    <property type="match status" value="1"/>
</dbReference>
<dbReference type="PANTHER" id="PTHR34229:SF1">
    <property type="entry name" value="METAL TRANSPORT PROTEIN HI_1621-RELATED"/>
    <property type="match status" value="1"/>
</dbReference>
<keyword evidence="5 7" id="KW-1133">Transmembrane helix</keyword>
<evidence type="ECO:0000256" key="5">
    <source>
        <dbReference type="ARBA" id="ARBA00022989"/>
    </source>
</evidence>
<keyword evidence="2" id="KW-0813">Transport</keyword>
<dbReference type="OrthoDB" id="5395048at2"/>
<dbReference type="InterPro" id="IPR002751">
    <property type="entry name" value="CbiM/NikMN"/>
</dbReference>
<feature type="transmembrane region" description="Helical" evidence="7">
    <location>
        <begin position="241"/>
        <end position="265"/>
    </location>
</feature>
<evidence type="ECO:0000256" key="6">
    <source>
        <dbReference type="ARBA" id="ARBA00023136"/>
    </source>
</evidence>
<dbReference type="Proteomes" id="UP000191448">
    <property type="component" value="Unassembled WGS sequence"/>
</dbReference>
<dbReference type="NCBIfam" id="NF008873">
    <property type="entry name" value="PRK11909.1"/>
    <property type="match status" value="1"/>
</dbReference>
<dbReference type="AlphaFoldDB" id="A0A1V4SXQ5"/>
<dbReference type="Pfam" id="PF13190">
    <property type="entry name" value="PDGLE"/>
    <property type="match status" value="1"/>
</dbReference>
<gene>
    <name evidence="9" type="primary">nikMN</name>
    <name evidence="9" type="ORF">CLTHE_06030</name>
</gene>
<comment type="caution">
    <text evidence="9">The sequence shown here is derived from an EMBL/GenBank/DDBJ whole genome shotgun (WGS) entry which is preliminary data.</text>
</comment>
<organism evidence="9 10">
    <name type="scientific">Clostridium thermobutyricum DSM 4928</name>
    <dbReference type="NCBI Taxonomy" id="1121339"/>
    <lineage>
        <taxon>Bacteria</taxon>
        <taxon>Bacillati</taxon>
        <taxon>Bacillota</taxon>
        <taxon>Clostridia</taxon>
        <taxon>Eubacteriales</taxon>
        <taxon>Clostridiaceae</taxon>
        <taxon>Clostridium</taxon>
    </lineage>
</organism>
<evidence type="ECO:0000256" key="2">
    <source>
        <dbReference type="ARBA" id="ARBA00022448"/>
    </source>
</evidence>
<feature type="domain" description="PDGLE" evidence="8">
    <location>
        <begin position="240"/>
        <end position="329"/>
    </location>
</feature>
<evidence type="ECO:0000256" key="3">
    <source>
        <dbReference type="ARBA" id="ARBA00022475"/>
    </source>
</evidence>
<evidence type="ECO:0000313" key="9">
    <source>
        <dbReference type="EMBL" id="OPX49506.1"/>
    </source>
</evidence>
<keyword evidence="3" id="KW-1003">Cell membrane</keyword>
<dbReference type="PANTHER" id="PTHR34229">
    <property type="entry name" value="METAL TRANSPORT PROTEIN HI_1621-RELATED"/>
    <property type="match status" value="1"/>
</dbReference>
<name>A0A1V4SXQ5_9CLOT</name>
<proteinExistence type="predicted"/>
<comment type="subcellular location">
    <subcellularLocation>
        <location evidence="1">Cell membrane</location>
        <topology evidence="1">Multi-pass membrane protein</topology>
    </subcellularLocation>
</comment>
<feature type="transmembrane region" description="Helical" evidence="7">
    <location>
        <begin position="146"/>
        <end position="168"/>
    </location>
</feature>
<protein>
    <submittedName>
        <fullName evidence="9">Fused nickel transport protein NikMN</fullName>
    </submittedName>
</protein>
<dbReference type="RefSeq" id="WP_080021945.1">
    <property type="nucleotide sequence ID" value="NZ_LTAY01000023.1"/>
</dbReference>
<dbReference type="NCBIfam" id="NF005598">
    <property type="entry name" value="PRK07331.1"/>
    <property type="match status" value="1"/>
</dbReference>
<feature type="transmembrane region" description="Helical" evidence="7">
    <location>
        <begin position="188"/>
        <end position="211"/>
    </location>
</feature>
<evidence type="ECO:0000313" key="10">
    <source>
        <dbReference type="Proteomes" id="UP000191448"/>
    </source>
</evidence>
<evidence type="ECO:0000259" key="8">
    <source>
        <dbReference type="Pfam" id="PF13190"/>
    </source>
</evidence>